<gene>
    <name evidence="1" type="ORF">M513_02529</name>
</gene>
<reference evidence="1 2" key="1">
    <citation type="journal article" date="2014" name="Nat. Genet.">
        <title>Genome and transcriptome of the porcine whipworm Trichuris suis.</title>
        <authorList>
            <person name="Jex A.R."/>
            <person name="Nejsum P."/>
            <person name="Schwarz E.M."/>
            <person name="Hu L."/>
            <person name="Young N.D."/>
            <person name="Hall R.S."/>
            <person name="Korhonen P.K."/>
            <person name="Liao S."/>
            <person name="Thamsborg S."/>
            <person name="Xia J."/>
            <person name="Xu P."/>
            <person name="Wang S."/>
            <person name="Scheerlinck J.P."/>
            <person name="Hofmann A."/>
            <person name="Sternberg P.W."/>
            <person name="Wang J."/>
            <person name="Gasser R.B."/>
        </authorList>
    </citation>
    <scope>NUCLEOTIDE SEQUENCE [LARGE SCALE GENOMIC DNA]</scope>
    <source>
        <strain evidence="1">DCEP-RM93M</strain>
    </source>
</reference>
<evidence type="ECO:0000313" key="1">
    <source>
        <dbReference type="EMBL" id="KFD56425.1"/>
    </source>
</evidence>
<dbReference type="EMBL" id="KL363193">
    <property type="protein sequence ID" value="KFD56425.1"/>
    <property type="molecule type" value="Genomic_DNA"/>
</dbReference>
<sequence>MRVFDRLGTSCRAEGLLARAQQSEPSETHDSNSNALCLWPNSAFVWSEPNACDFCIALWAVNLPLAFCLRLMVNVCLSPEVEPNDSCFDTVEQEDVVVFRLDDNPPDDPPETIVQ</sequence>
<accession>A0A085MGS9</accession>
<protein>
    <submittedName>
        <fullName evidence="1">Uncharacterized protein</fullName>
    </submittedName>
</protein>
<dbReference type="Proteomes" id="UP000030764">
    <property type="component" value="Unassembled WGS sequence"/>
</dbReference>
<organism evidence="1 2">
    <name type="scientific">Trichuris suis</name>
    <name type="common">pig whipworm</name>
    <dbReference type="NCBI Taxonomy" id="68888"/>
    <lineage>
        <taxon>Eukaryota</taxon>
        <taxon>Metazoa</taxon>
        <taxon>Ecdysozoa</taxon>
        <taxon>Nematoda</taxon>
        <taxon>Enoplea</taxon>
        <taxon>Dorylaimia</taxon>
        <taxon>Trichinellida</taxon>
        <taxon>Trichuridae</taxon>
        <taxon>Trichuris</taxon>
    </lineage>
</organism>
<evidence type="ECO:0000313" key="2">
    <source>
        <dbReference type="Proteomes" id="UP000030764"/>
    </source>
</evidence>
<proteinExistence type="predicted"/>
<name>A0A085MGS9_9BILA</name>
<keyword evidence="2" id="KW-1185">Reference proteome</keyword>
<dbReference type="AlphaFoldDB" id="A0A085MGS9"/>